<dbReference type="EMBL" id="BMMM01000005">
    <property type="protein sequence ID" value="GGN64312.1"/>
    <property type="molecule type" value="Genomic_DNA"/>
</dbReference>
<sequence>MSDQLLAEAHQFLDWAREQGADLDGTDESVWFVQGVLESMAEDTGEEPSLRVVKCLAYSVYLAELLADTCHDVRRVIDGEGMNLRTVFAIHAGGSTQFPLSWVRSCINDPQADNIAFKFAGALRDFGEEERAADMYAQAKTYSEYSTS</sequence>
<keyword evidence="2" id="KW-1185">Reference proteome</keyword>
<dbReference type="RefSeq" id="WP_189186791.1">
    <property type="nucleotide sequence ID" value="NZ_BMMM01000005.1"/>
</dbReference>
<dbReference type="AlphaFoldDB" id="A0A917Y2N3"/>
<accession>A0A917Y2N3</accession>
<comment type="caution">
    <text evidence="1">The sequence shown here is derived from an EMBL/GenBank/DDBJ whole genome shotgun (WGS) entry which is preliminary data.</text>
</comment>
<gene>
    <name evidence="1" type="ORF">GCM10011579_033590</name>
</gene>
<evidence type="ECO:0000313" key="2">
    <source>
        <dbReference type="Proteomes" id="UP000600365"/>
    </source>
</evidence>
<proteinExistence type="predicted"/>
<organism evidence="1 2">
    <name type="scientific">Streptomyces albiflavescens</name>
    <dbReference type="NCBI Taxonomy" id="1623582"/>
    <lineage>
        <taxon>Bacteria</taxon>
        <taxon>Bacillati</taxon>
        <taxon>Actinomycetota</taxon>
        <taxon>Actinomycetes</taxon>
        <taxon>Kitasatosporales</taxon>
        <taxon>Streptomycetaceae</taxon>
        <taxon>Streptomyces</taxon>
    </lineage>
</organism>
<reference evidence="1 2" key="1">
    <citation type="journal article" date="2014" name="Int. J. Syst. Evol. Microbiol.">
        <title>Complete genome sequence of Corynebacterium casei LMG S-19264T (=DSM 44701T), isolated from a smear-ripened cheese.</title>
        <authorList>
            <consortium name="US DOE Joint Genome Institute (JGI-PGF)"/>
            <person name="Walter F."/>
            <person name="Albersmeier A."/>
            <person name="Kalinowski J."/>
            <person name="Ruckert C."/>
        </authorList>
    </citation>
    <scope>NUCLEOTIDE SEQUENCE [LARGE SCALE GENOMIC DNA]</scope>
    <source>
        <strain evidence="1 2">CGMCC 4.7111</strain>
    </source>
</reference>
<dbReference type="Proteomes" id="UP000600365">
    <property type="component" value="Unassembled WGS sequence"/>
</dbReference>
<protein>
    <submittedName>
        <fullName evidence="1">Uncharacterized protein</fullName>
    </submittedName>
</protein>
<name>A0A917Y2N3_9ACTN</name>
<evidence type="ECO:0000313" key="1">
    <source>
        <dbReference type="EMBL" id="GGN64312.1"/>
    </source>
</evidence>